<evidence type="ECO:0000313" key="2">
    <source>
        <dbReference type="EMBL" id="CAH3142848.1"/>
    </source>
</evidence>
<dbReference type="EMBL" id="CALNXJ010000037">
    <property type="protein sequence ID" value="CAH3142848.1"/>
    <property type="molecule type" value="Genomic_DNA"/>
</dbReference>
<dbReference type="Proteomes" id="UP001159428">
    <property type="component" value="Unassembled WGS sequence"/>
</dbReference>
<feature type="transmembrane region" description="Helical" evidence="1">
    <location>
        <begin position="353"/>
        <end position="377"/>
    </location>
</feature>
<comment type="caution">
    <text evidence="2">The sequence shown here is derived from an EMBL/GenBank/DDBJ whole genome shotgun (WGS) entry which is preliminary data.</text>
</comment>
<feature type="transmembrane region" description="Helical" evidence="1">
    <location>
        <begin position="408"/>
        <end position="428"/>
    </location>
</feature>
<gene>
    <name evidence="2" type="ORF">PMEA_00020287</name>
</gene>
<reference evidence="2 3" key="1">
    <citation type="submission" date="2022-05" db="EMBL/GenBank/DDBJ databases">
        <authorList>
            <consortium name="Genoscope - CEA"/>
            <person name="William W."/>
        </authorList>
    </citation>
    <scope>NUCLEOTIDE SEQUENCE [LARGE SCALE GENOMIC DNA]</scope>
</reference>
<keyword evidence="1" id="KW-0472">Membrane</keyword>
<feature type="transmembrane region" description="Helical" evidence="1">
    <location>
        <begin position="434"/>
        <end position="454"/>
    </location>
</feature>
<name>A0AAU9XBB1_9CNID</name>
<keyword evidence="1" id="KW-0812">Transmembrane</keyword>
<feature type="non-terminal residue" evidence="2">
    <location>
        <position position="1"/>
    </location>
</feature>
<keyword evidence="3" id="KW-1185">Reference proteome</keyword>
<accession>A0AAU9XBB1</accession>
<evidence type="ECO:0000256" key="1">
    <source>
        <dbReference type="SAM" id="Phobius"/>
    </source>
</evidence>
<dbReference type="AlphaFoldDB" id="A0AAU9XBB1"/>
<protein>
    <submittedName>
        <fullName evidence="2">Uncharacterized protein</fullName>
    </submittedName>
</protein>
<evidence type="ECO:0000313" key="3">
    <source>
        <dbReference type="Proteomes" id="UP001159428"/>
    </source>
</evidence>
<sequence length="524" mass="59290">QPSKWEYCILRFLSVLSSTSLSRKSNLLRNSHKVINRKSSSHTLCAFEKFQGQIIINYEASRYSSMFPQWFRFAVVTLIKLVLVFGRHNVGADFSDNCDNSPNSLSCIHTYEELYNSLAESENNFNIESAIYPSRRPSSVRVFVNLHGPNEAENLIVPYTWSLSCLYVAVPPLMLEVLSLGSILVTPRTQTLNITIPYFCCNVSKKEDERRIIIKERIKRALASLQDLAVSPGIRDPRMNTAECVIEGHGIDIEATGRSVYIKVINWCSFLFTLAVFYLLTSFIEHCRKEGWSEKTTGREHTNTTGRDRQKIRIKNTAKAIFYLGVLLSILGLSQQLVLLFLFVNFYQEEVLLYMDIVPILVSIWFAMAFNTVIGLIPHIRNKLENYFPWLEIDSADRGEGMSCFSKPVAFTCAATTSFCSCWMLIGIMLNPTWGLTVTLIICFTFASFTYAVYEYLTLVSCKQDGVKPDKLHALLPGLLGFLAVIVLIPVIVFAGQSFNGRETADETLKTILMTALGSFISWL</sequence>
<proteinExistence type="predicted"/>
<keyword evidence="1" id="KW-1133">Transmembrane helix</keyword>
<feature type="transmembrane region" description="Helical" evidence="1">
    <location>
        <begin position="320"/>
        <end position="347"/>
    </location>
</feature>
<feature type="non-terminal residue" evidence="2">
    <location>
        <position position="524"/>
    </location>
</feature>
<feature type="transmembrane region" description="Helical" evidence="1">
    <location>
        <begin position="474"/>
        <end position="495"/>
    </location>
</feature>
<feature type="transmembrane region" description="Helical" evidence="1">
    <location>
        <begin position="264"/>
        <end position="284"/>
    </location>
</feature>
<organism evidence="2 3">
    <name type="scientific">Pocillopora meandrina</name>
    <dbReference type="NCBI Taxonomy" id="46732"/>
    <lineage>
        <taxon>Eukaryota</taxon>
        <taxon>Metazoa</taxon>
        <taxon>Cnidaria</taxon>
        <taxon>Anthozoa</taxon>
        <taxon>Hexacorallia</taxon>
        <taxon>Scleractinia</taxon>
        <taxon>Astrocoeniina</taxon>
        <taxon>Pocilloporidae</taxon>
        <taxon>Pocillopora</taxon>
    </lineage>
</organism>